<protein>
    <submittedName>
        <fullName evidence="1">Uncharacterized protein</fullName>
    </submittedName>
</protein>
<dbReference type="Proteomes" id="UP000055048">
    <property type="component" value="Unassembled WGS sequence"/>
</dbReference>
<sequence>MARLKKKQFPRKMIRVDEGNFARQTGILGVEQKATSCEFVFGAQLTTVALASVAKPDAHHFFVEVQLASQVGRAPSAGSFLIRVGGLEQTSGLTGDDRPFATSALNWKSRRIFAEQSDVERPLLAGLFGVAEPFFQRRFQFAHIFEAQIQRFESTDRRLRKCRTVHATQRYAYVTLGEAECDAFLFEIFRESFQLFNCVRLLVVAVTVAGRTFRRR</sequence>
<evidence type="ECO:0000313" key="2">
    <source>
        <dbReference type="Proteomes" id="UP000055048"/>
    </source>
</evidence>
<evidence type="ECO:0000313" key="1">
    <source>
        <dbReference type="EMBL" id="KRX49397.1"/>
    </source>
</evidence>
<accession>A0A0V0UE23</accession>
<reference evidence="1 2" key="1">
    <citation type="submission" date="2015-01" db="EMBL/GenBank/DDBJ databases">
        <title>Evolution of Trichinella species and genotypes.</title>
        <authorList>
            <person name="Korhonen P.K."/>
            <person name="Edoardo P."/>
            <person name="Giuseppe L.R."/>
            <person name="Gasser R.B."/>
        </authorList>
    </citation>
    <scope>NUCLEOTIDE SEQUENCE [LARGE SCALE GENOMIC DNA]</scope>
    <source>
        <strain evidence="1">ISS417</strain>
    </source>
</reference>
<gene>
    <name evidence="1" type="ORF">T05_1383</name>
</gene>
<proteinExistence type="predicted"/>
<name>A0A0V0UE23_9BILA</name>
<comment type="caution">
    <text evidence="1">The sequence shown here is derived from an EMBL/GenBank/DDBJ whole genome shotgun (WGS) entry which is preliminary data.</text>
</comment>
<keyword evidence="2" id="KW-1185">Reference proteome</keyword>
<dbReference type="AlphaFoldDB" id="A0A0V0UE23"/>
<dbReference type="EMBL" id="JYDJ01000017">
    <property type="protein sequence ID" value="KRX49397.1"/>
    <property type="molecule type" value="Genomic_DNA"/>
</dbReference>
<organism evidence="1 2">
    <name type="scientific">Trichinella murrelli</name>
    <dbReference type="NCBI Taxonomy" id="144512"/>
    <lineage>
        <taxon>Eukaryota</taxon>
        <taxon>Metazoa</taxon>
        <taxon>Ecdysozoa</taxon>
        <taxon>Nematoda</taxon>
        <taxon>Enoplea</taxon>
        <taxon>Dorylaimia</taxon>
        <taxon>Trichinellida</taxon>
        <taxon>Trichinellidae</taxon>
        <taxon>Trichinella</taxon>
    </lineage>
</organism>